<dbReference type="CDD" id="cd03230">
    <property type="entry name" value="ABC_DR_subfamily_A"/>
    <property type="match status" value="1"/>
</dbReference>
<evidence type="ECO:0000259" key="3">
    <source>
        <dbReference type="PROSITE" id="PS50893"/>
    </source>
</evidence>
<reference evidence="4" key="1">
    <citation type="journal article" date="2020" name="mSystems">
        <title>Genome- and Community-Level Interaction Insights into Carbon Utilization and Element Cycling Functions of Hydrothermarchaeota in Hydrothermal Sediment.</title>
        <authorList>
            <person name="Zhou Z."/>
            <person name="Liu Y."/>
            <person name="Xu W."/>
            <person name="Pan J."/>
            <person name="Luo Z.H."/>
            <person name="Li M."/>
        </authorList>
    </citation>
    <scope>NUCLEOTIDE SEQUENCE [LARGE SCALE GENOMIC DNA]</scope>
    <source>
        <strain evidence="4">SpSt-123</strain>
    </source>
</reference>
<dbReference type="SUPFAM" id="SSF52540">
    <property type="entry name" value="P-loop containing nucleoside triphosphate hydrolases"/>
    <property type="match status" value="1"/>
</dbReference>
<dbReference type="PROSITE" id="PS50893">
    <property type="entry name" value="ABC_TRANSPORTER_2"/>
    <property type="match status" value="1"/>
</dbReference>
<dbReference type="InterPro" id="IPR003439">
    <property type="entry name" value="ABC_transporter-like_ATP-bd"/>
</dbReference>
<dbReference type="GO" id="GO:0005524">
    <property type="term" value="F:ATP binding"/>
    <property type="evidence" value="ECO:0007669"/>
    <property type="project" value="UniProtKB-KW"/>
</dbReference>
<proteinExistence type="predicted"/>
<dbReference type="InterPro" id="IPR027417">
    <property type="entry name" value="P-loop_NTPase"/>
</dbReference>
<protein>
    <submittedName>
        <fullName evidence="4">ABC transporter ATP-binding protein</fullName>
    </submittedName>
</protein>
<gene>
    <name evidence="4" type="ORF">ENO04_03610</name>
</gene>
<dbReference type="EMBL" id="DSDY01000115">
    <property type="protein sequence ID" value="HDS10688.1"/>
    <property type="molecule type" value="Genomic_DNA"/>
</dbReference>
<dbReference type="PANTHER" id="PTHR43038:SF3">
    <property type="entry name" value="ABC TRANSPORTER G FAMILY MEMBER 20 ISOFORM X1"/>
    <property type="match status" value="1"/>
</dbReference>
<accession>A0A7C1I5M2</accession>
<dbReference type="Pfam" id="PF00005">
    <property type="entry name" value="ABC_tran"/>
    <property type="match status" value="1"/>
</dbReference>
<dbReference type="PROSITE" id="PS00211">
    <property type="entry name" value="ABC_TRANSPORTER_1"/>
    <property type="match status" value="1"/>
</dbReference>
<comment type="caution">
    <text evidence="4">The sequence shown here is derived from an EMBL/GenBank/DDBJ whole genome shotgun (WGS) entry which is preliminary data.</text>
</comment>
<name>A0A7C1I5M2_9CREN</name>
<dbReference type="InterPro" id="IPR003593">
    <property type="entry name" value="AAA+_ATPase"/>
</dbReference>
<dbReference type="GO" id="GO:0016887">
    <property type="term" value="F:ATP hydrolysis activity"/>
    <property type="evidence" value="ECO:0007669"/>
    <property type="project" value="InterPro"/>
</dbReference>
<evidence type="ECO:0000313" key="4">
    <source>
        <dbReference type="EMBL" id="HDS10688.1"/>
    </source>
</evidence>
<keyword evidence="1" id="KW-0547">Nucleotide-binding</keyword>
<dbReference type="PANTHER" id="PTHR43038">
    <property type="entry name" value="ATP-BINDING CASSETTE, SUB-FAMILY H, MEMBER 1"/>
    <property type="match status" value="1"/>
</dbReference>
<dbReference type="Gene3D" id="3.40.50.300">
    <property type="entry name" value="P-loop containing nucleotide triphosphate hydrolases"/>
    <property type="match status" value="1"/>
</dbReference>
<evidence type="ECO:0000256" key="1">
    <source>
        <dbReference type="ARBA" id="ARBA00022741"/>
    </source>
</evidence>
<evidence type="ECO:0000256" key="2">
    <source>
        <dbReference type="ARBA" id="ARBA00022840"/>
    </source>
</evidence>
<dbReference type="AlphaFoldDB" id="A0A7C1I5M2"/>
<dbReference type="SMART" id="SM00382">
    <property type="entry name" value="AAA"/>
    <property type="match status" value="1"/>
</dbReference>
<organism evidence="4">
    <name type="scientific">Fervidicoccus fontis</name>
    <dbReference type="NCBI Taxonomy" id="683846"/>
    <lineage>
        <taxon>Archaea</taxon>
        <taxon>Thermoproteota</taxon>
        <taxon>Thermoprotei</taxon>
        <taxon>Fervidicoccales</taxon>
        <taxon>Fervidicoccaceae</taxon>
        <taxon>Fervidicoccus</taxon>
    </lineage>
</organism>
<keyword evidence="2 4" id="KW-0067">ATP-binding</keyword>
<dbReference type="InterPro" id="IPR017871">
    <property type="entry name" value="ABC_transporter-like_CS"/>
</dbReference>
<sequence length="216" mass="24456">MKKLVLRNISKEFLGKLVLNNVNLEIDSPRILLIKGPNGSGKTTLIRIIAGLIQPSNGKVEIYVDGKKVLDRRRIVGYVSHYPLIYDELSVKENIDFFAELNGLKNTVGYEFIRSIISGLGLIKYLDSMTGNLSYGWKKRVDIARALIHNPEIILLDEPFTGLDVEGRQSLIQLFNELLHRDKIIILTSPIGDIDKDLEILSRFLDKKELREGSLV</sequence>
<feature type="domain" description="ABC transporter" evidence="3">
    <location>
        <begin position="4"/>
        <end position="216"/>
    </location>
</feature>